<dbReference type="InParanoid" id="A7AWD4"/>
<comment type="similarity">
    <text evidence="2">Belongs to the EBP2 family.</text>
</comment>
<dbReference type="KEGG" id="bbo:BBOV_I002800"/>
<dbReference type="EMBL" id="AAXT01000005">
    <property type="protein sequence ID" value="EDO05362.1"/>
    <property type="molecule type" value="Genomic_DNA"/>
</dbReference>
<name>A7AWD4_BABBO</name>
<evidence type="ECO:0000313" key="7">
    <source>
        <dbReference type="EMBL" id="EDO05362.1"/>
    </source>
</evidence>
<evidence type="ECO:0000256" key="6">
    <source>
        <dbReference type="SAM" id="MobiDB-lite"/>
    </source>
</evidence>
<comment type="caution">
    <text evidence="7">The sequence shown here is derived from an EMBL/GenBank/DDBJ whole genome shotgun (WGS) entry which is preliminary data.</text>
</comment>
<organism evidence="7 8">
    <name type="scientific">Babesia bovis</name>
    <dbReference type="NCBI Taxonomy" id="5865"/>
    <lineage>
        <taxon>Eukaryota</taxon>
        <taxon>Sar</taxon>
        <taxon>Alveolata</taxon>
        <taxon>Apicomplexa</taxon>
        <taxon>Aconoidasida</taxon>
        <taxon>Piroplasmida</taxon>
        <taxon>Babesiidae</taxon>
        <taxon>Babesia</taxon>
    </lineage>
</organism>
<dbReference type="PANTHER" id="PTHR13028:SF0">
    <property type="entry name" value="RRNA-PROCESSING PROTEIN EBP2-RELATED"/>
    <property type="match status" value="1"/>
</dbReference>
<dbReference type="Pfam" id="PF05890">
    <property type="entry name" value="Ebp2"/>
    <property type="match status" value="1"/>
</dbReference>
<dbReference type="GO" id="GO:0030687">
    <property type="term" value="C:preribosome, large subunit precursor"/>
    <property type="evidence" value="ECO:0007669"/>
    <property type="project" value="TreeGrafter"/>
</dbReference>
<keyword evidence="8" id="KW-1185">Reference proteome</keyword>
<dbReference type="GO" id="GO:0005730">
    <property type="term" value="C:nucleolus"/>
    <property type="evidence" value="ECO:0007669"/>
    <property type="project" value="UniProtKB-SubCell"/>
</dbReference>
<comment type="subcellular location">
    <subcellularLocation>
        <location evidence="1">Nucleus</location>
        <location evidence="1">Nucleolus</location>
    </subcellularLocation>
</comment>
<reference evidence="8" key="2">
    <citation type="journal article" date="2020" name="Data Brief">
        <title>Transcriptome dataset of Babesia bovis life stages within vertebrate and invertebrate hosts.</title>
        <authorList>
            <person name="Ueti M.W."/>
            <person name="Johnson W.C."/>
            <person name="Kappmeyer L.S."/>
            <person name="Herndon D.R."/>
            <person name="Mousel M.R."/>
            <person name="Reif K.E."/>
            <person name="Taus N.S."/>
            <person name="Ifeonu O.O."/>
            <person name="Silva J.C."/>
            <person name="Suarez C.E."/>
            <person name="Brayton K.A."/>
        </authorList>
    </citation>
    <scope>NUCLEOTIDE SEQUENCE [LARGE SCALE GENOMIC DNA]</scope>
</reference>
<dbReference type="GO" id="GO:0042273">
    <property type="term" value="P:ribosomal large subunit biogenesis"/>
    <property type="evidence" value="ECO:0007669"/>
    <property type="project" value="TreeGrafter"/>
</dbReference>
<reference evidence="8" key="3">
    <citation type="journal article" date="2021" name="Int. J. Parasitol.">
        <title>Comparative analysis of gene expression between Babesia bovis blood stages and kinetes allowed by improved genome annotation.</title>
        <authorList>
            <person name="Ueti M.W."/>
            <person name="Johnson W.C."/>
            <person name="Kappmeyer L.S."/>
            <person name="Herndon D.R."/>
            <person name="Mousel M.R."/>
            <person name="Reif K.E."/>
            <person name="Taus N.S."/>
            <person name="Ifeonu O.O."/>
            <person name="Silva J.C."/>
            <person name="Suarez C.E."/>
            <person name="Brayton K.A."/>
        </authorList>
    </citation>
    <scope>NUCLEOTIDE SEQUENCE [LARGE SCALE GENOMIC DNA]</scope>
</reference>
<dbReference type="InterPro" id="IPR008610">
    <property type="entry name" value="Ebp2"/>
</dbReference>
<dbReference type="STRING" id="5865.A7AWD4"/>
<evidence type="ECO:0000256" key="2">
    <source>
        <dbReference type="ARBA" id="ARBA00007336"/>
    </source>
</evidence>
<reference evidence="7 8" key="1">
    <citation type="journal article" date="2007" name="PLoS Pathog.">
        <title>Genome sequence of Babesia bovis and comparative analysis of apicomplexan hemoprotozoa.</title>
        <authorList>
            <person name="Brayton K.A."/>
            <person name="Lau A.O.T."/>
            <person name="Herndon D.R."/>
            <person name="Hannick L."/>
            <person name="Kappmeyer L.S."/>
            <person name="Berens S.J."/>
            <person name="Bidwell S.L."/>
            <person name="Brown W.C."/>
            <person name="Crabtree J."/>
            <person name="Fadrosh D."/>
            <person name="Feldblum T."/>
            <person name="Forberger H.A."/>
            <person name="Haas B.J."/>
            <person name="Howell J.M."/>
            <person name="Khouri H."/>
            <person name="Koo H."/>
            <person name="Mann D.J."/>
            <person name="Norimine J."/>
            <person name="Paulsen I.T."/>
            <person name="Radune D."/>
            <person name="Ren Q."/>
            <person name="Smith R.K. Jr."/>
            <person name="Suarez C.E."/>
            <person name="White O."/>
            <person name="Wortman J.R."/>
            <person name="Knowles D.P. Jr."/>
            <person name="McElwain T.F."/>
            <person name="Nene V.M."/>
        </authorList>
    </citation>
    <scope>NUCLEOTIDE SEQUENCE [LARGE SCALE GENOMIC DNA]</scope>
    <source>
        <strain evidence="7">T2Bo</strain>
    </source>
</reference>
<keyword evidence="5" id="KW-0539">Nucleus</keyword>
<dbReference type="GO" id="GO:0034399">
    <property type="term" value="C:nuclear periphery"/>
    <property type="evidence" value="ECO:0007669"/>
    <property type="project" value="TreeGrafter"/>
</dbReference>
<evidence type="ECO:0008006" key="9">
    <source>
        <dbReference type="Google" id="ProtNLM"/>
    </source>
</evidence>
<evidence type="ECO:0000256" key="1">
    <source>
        <dbReference type="ARBA" id="ARBA00004604"/>
    </source>
</evidence>
<feature type="region of interest" description="Disordered" evidence="6">
    <location>
        <begin position="200"/>
        <end position="281"/>
    </location>
</feature>
<sequence>MPLQIKALGYVLQPGERFIDSDDIEDYDDDDEITEETSSQKRIHINKTEEIIAKIKEIIPKRNGKELPWIETLALTSDEPCSKEFNHNETLKVEQHFKDIAMSCVKDGLQRLVNLGIDFNRPSDFYADMIKTDFQMERVMAKLANRTKRIQEKRNELNMKVKKGFDKQVKQRQRKNQFIKEVEDIVKNRKDDVPVERQIDRLIENNSNSSSGKKSDNKIQKSGKKKVLGANSRGSKKPASGRKGGKTKKNDTKKSSGKSSRRTKGQSRPKGATKKKGKGRK</sequence>
<evidence type="ECO:0000256" key="3">
    <source>
        <dbReference type="ARBA" id="ARBA00022517"/>
    </source>
</evidence>
<dbReference type="Proteomes" id="UP000002173">
    <property type="component" value="Unassembled WGS sequence"/>
</dbReference>
<feature type="compositionally biased region" description="Basic residues" evidence="6">
    <location>
        <begin position="234"/>
        <end position="247"/>
    </location>
</feature>
<dbReference type="GeneID" id="5477146"/>
<keyword evidence="4" id="KW-0175">Coiled coil</keyword>
<feature type="compositionally biased region" description="Basic residues" evidence="6">
    <location>
        <begin position="255"/>
        <end position="281"/>
    </location>
</feature>
<accession>A7AWD4</accession>
<dbReference type="RefSeq" id="XP_001608930.1">
    <property type="nucleotide sequence ID" value="XM_001608880.1"/>
</dbReference>
<evidence type="ECO:0000313" key="8">
    <source>
        <dbReference type="Proteomes" id="UP000002173"/>
    </source>
</evidence>
<dbReference type="GO" id="GO:0006364">
    <property type="term" value="P:rRNA processing"/>
    <property type="evidence" value="ECO:0007669"/>
    <property type="project" value="TreeGrafter"/>
</dbReference>
<dbReference type="OMA" id="GNNEWLE"/>
<keyword evidence="3" id="KW-0690">Ribosome biogenesis</keyword>
<evidence type="ECO:0000256" key="4">
    <source>
        <dbReference type="ARBA" id="ARBA00023054"/>
    </source>
</evidence>
<gene>
    <name evidence="7" type="ORF">BBOV_I002800</name>
</gene>
<proteinExistence type="inferred from homology"/>
<evidence type="ECO:0000256" key="5">
    <source>
        <dbReference type="ARBA" id="ARBA00023242"/>
    </source>
</evidence>
<protein>
    <recommendedName>
        <fullName evidence="9">rRNA processing protein</fullName>
    </recommendedName>
</protein>
<dbReference type="eggNOG" id="KOG3080">
    <property type="taxonomic scope" value="Eukaryota"/>
</dbReference>
<dbReference type="FunCoup" id="A7AWD4">
    <property type="interactions" value="28"/>
</dbReference>
<dbReference type="PANTHER" id="PTHR13028">
    <property type="entry name" value="RRNA PROCESSING PROTEIN EBNA1-BINDING PROTEIN-RELATED"/>
    <property type="match status" value="1"/>
</dbReference>
<dbReference type="AlphaFoldDB" id="A7AWD4"/>
<dbReference type="VEuPathDB" id="PiroplasmaDB:BBOV_I002800"/>